<dbReference type="InterPro" id="IPR002891">
    <property type="entry name" value="APS"/>
</dbReference>
<feature type="domain" description="APS kinase" evidence="11">
    <location>
        <begin position="28"/>
        <end position="178"/>
    </location>
</feature>
<dbReference type="Gene3D" id="3.40.50.300">
    <property type="entry name" value="P-loop containing nucleotide triphosphate hydrolases"/>
    <property type="match status" value="1"/>
</dbReference>
<dbReference type="FunFam" id="3.40.50.300:FF:000212">
    <property type="entry name" value="Adenylyl-sulfate kinase"/>
    <property type="match status" value="1"/>
</dbReference>
<accession>A0A7W5G9X9</accession>
<comment type="catalytic activity">
    <reaction evidence="1 9 10">
        <text>adenosine 5'-phosphosulfate + ATP = 3'-phosphoadenylyl sulfate + ADP + H(+)</text>
        <dbReference type="Rhea" id="RHEA:24152"/>
        <dbReference type="ChEBI" id="CHEBI:15378"/>
        <dbReference type="ChEBI" id="CHEBI:30616"/>
        <dbReference type="ChEBI" id="CHEBI:58243"/>
        <dbReference type="ChEBI" id="CHEBI:58339"/>
        <dbReference type="ChEBI" id="CHEBI:456216"/>
        <dbReference type="EC" id="2.7.1.25"/>
    </reaction>
</comment>
<evidence type="ECO:0000256" key="6">
    <source>
        <dbReference type="ARBA" id="ARBA00022741"/>
    </source>
</evidence>
<evidence type="ECO:0000256" key="5">
    <source>
        <dbReference type="ARBA" id="ARBA00022679"/>
    </source>
</evidence>
<dbReference type="Proteomes" id="UP000518605">
    <property type="component" value="Unassembled WGS sequence"/>
</dbReference>
<evidence type="ECO:0000256" key="8">
    <source>
        <dbReference type="ARBA" id="ARBA00022840"/>
    </source>
</evidence>
<dbReference type="RefSeq" id="WP_376769658.1">
    <property type="nucleotide sequence ID" value="NZ_CBCSLB010000002.1"/>
</dbReference>
<keyword evidence="13" id="KW-1185">Reference proteome</keyword>
<dbReference type="PANTHER" id="PTHR11055:SF1">
    <property type="entry name" value="PAPS SYNTHETASE, ISOFORM D"/>
    <property type="match status" value="1"/>
</dbReference>
<dbReference type="SUPFAM" id="SSF52540">
    <property type="entry name" value="P-loop containing nucleoside triphosphate hydrolases"/>
    <property type="match status" value="1"/>
</dbReference>
<keyword evidence="5 9" id="KW-0808">Transferase</keyword>
<keyword evidence="9" id="KW-0597">Phosphoprotein</keyword>
<evidence type="ECO:0000256" key="3">
    <source>
        <dbReference type="ARBA" id="ARBA00004806"/>
    </source>
</evidence>
<evidence type="ECO:0000313" key="13">
    <source>
        <dbReference type="Proteomes" id="UP000518605"/>
    </source>
</evidence>
<feature type="binding site" evidence="9">
    <location>
        <begin position="36"/>
        <end position="43"/>
    </location>
    <ligand>
        <name>ATP</name>
        <dbReference type="ChEBI" id="CHEBI:30616"/>
    </ligand>
</feature>
<dbReference type="PANTHER" id="PTHR11055">
    <property type="entry name" value="BIFUNCTIONAL 3'-PHOSPHOADENOSINE 5'-PHOSPHOSULFATE SYNTHASE"/>
    <property type="match status" value="1"/>
</dbReference>
<dbReference type="UniPathway" id="UPA00140">
    <property type="reaction ID" value="UER00205"/>
</dbReference>
<name>A0A7W5G9X9_9BACL</name>
<sequence length="204" mass="23004">MTNTRKRNVTWQQGTVNLDNHASLKGHRGAVIWLTGLSGSGKSTVASELEKRLFRHHIHTFILDGDNLRHGLNRDLGFSQTDRKENVRRLGEVAKLFVDAGLVVIVAAISPFRIDREQARTLLPADRFFEVFLSCPLKVCEQRDSKGLYKKARAAEITDFTGISSPYEEPRDPEIIVKTDELSIDETVDTIWKKVMLRGFAAEG</sequence>
<dbReference type="GO" id="GO:0070814">
    <property type="term" value="P:hydrogen sulfide biosynthetic process"/>
    <property type="evidence" value="ECO:0007669"/>
    <property type="project" value="UniProtKB-UniRule"/>
</dbReference>
<comment type="function">
    <text evidence="2 9 10">Catalyzes the synthesis of activated sulfate.</text>
</comment>
<dbReference type="NCBIfam" id="NF003013">
    <property type="entry name" value="PRK03846.1"/>
    <property type="match status" value="1"/>
</dbReference>
<dbReference type="NCBIfam" id="TIGR00455">
    <property type="entry name" value="apsK"/>
    <property type="match status" value="1"/>
</dbReference>
<dbReference type="GO" id="GO:0000103">
    <property type="term" value="P:sulfate assimilation"/>
    <property type="evidence" value="ECO:0007669"/>
    <property type="project" value="UniProtKB-UniRule"/>
</dbReference>
<proteinExistence type="inferred from homology"/>
<comment type="similarity">
    <text evidence="4 9 10">Belongs to the APS kinase family.</text>
</comment>
<dbReference type="GO" id="GO:0004020">
    <property type="term" value="F:adenylylsulfate kinase activity"/>
    <property type="evidence" value="ECO:0007669"/>
    <property type="project" value="UniProtKB-UniRule"/>
</dbReference>
<dbReference type="HAMAP" id="MF_00065">
    <property type="entry name" value="Adenylyl_sulf_kinase"/>
    <property type="match status" value="1"/>
</dbReference>
<dbReference type="EMBL" id="JACHXW010000003">
    <property type="protein sequence ID" value="MBB3151422.1"/>
    <property type="molecule type" value="Genomic_DNA"/>
</dbReference>
<dbReference type="GO" id="GO:0005524">
    <property type="term" value="F:ATP binding"/>
    <property type="evidence" value="ECO:0007669"/>
    <property type="project" value="UniProtKB-UniRule"/>
</dbReference>
<keyword evidence="8 9" id="KW-0067">ATP-binding</keyword>
<evidence type="ECO:0000256" key="2">
    <source>
        <dbReference type="ARBA" id="ARBA00002632"/>
    </source>
</evidence>
<dbReference type="EC" id="2.7.1.25" evidence="9 10"/>
<keyword evidence="7 9" id="KW-0418">Kinase</keyword>
<dbReference type="AlphaFoldDB" id="A0A7W5G9X9"/>
<evidence type="ECO:0000256" key="4">
    <source>
        <dbReference type="ARBA" id="ARBA00007008"/>
    </source>
</evidence>
<gene>
    <name evidence="9" type="primary">cysC</name>
    <name evidence="12" type="ORF">FHS16_001465</name>
</gene>
<feature type="active site" description="Phosphoserine intermediate" evidence="9">
    <location>
        <position position="110"/>
    </location>
</feature>
<dbReference type="InterPro" id="IPR027417">
    <property type="entry name" value="P-loop_NTPase"/>
</dbReference>
<comment type="pathway">
    <text evidence="3 9 10">Sulfur metabolism; hydrogen sulfide biosynthesis; sulfite from sulfate: step 2/3.</text>
</comment>
<dbReference type="CDD" id="cd02027">
    <property type="entry name" value="APSK"/>
    <property type="match status" value="1"/>
</dbReference>
<evidence type="ECO:0000259" key="11">
    <source>
        <dbReference type="Pfam" id="PF01583"/>
    </source>
</evidence>
<dbReference type="NCBIfam" id="NF004041">
    <property type="entry name" value="PRK05541.1"/>
    <property type="match status" value="1"/>
</dbReference>
<keyword evidence="6 9" id="KW-0547">Nucleotide-binding</keyword>
<evidence type="ECO:0000256" key="1">
    <source>
        <dbReference type="ARBA" id="ARBA00001823"/>
    </source>
</evidence>
<evidence type="ECO:0000313" key="12">
    <source>
        <dbReference type="EMBL" id="MBB3151422.1"/>
    </source>
</evidence>
<comment type="caution">
    <text evidence="12">The sequence shown here is derived from an EMBL/GenBank/DDBJ whole genome shotgun (WGS) entry which is preliminary data.</text>
</comment>
<dbReference type="InterPro" id="IPR059117">
    <property type="entry name" value="APS_kinase_dom"/>
</dbReference>
<evidence type="ECO:0000256" key="7">
    <source>
        <dbReference type="ARBA" id="ARBA00022777"/>
    </source>
</evidence>
<protein>
    <recommendedName>
        <fullName evidence="9 10">Adenylyl-sulfate kinase</fullName>
        <ecNumber evidence="9 10">2.7.1.25</ecNumber>
    </recommendedName>
    <alternativeName>
        <fullName evidence="9">APS kinase</fullName>
    </alternativeName>
    <alternativeName>
        <fullName evidence="9">ATP adenosine-5'-phosphosulfate 3'-phosphotransferase</fullName>
    </alternativeName>
    <alternativeName>
        <fullName evidence="9">Adenosine-5'-phosphosulfate kinase</fullName>
    </alternativeName>
</protein>
<evidence type="ECO:0000256" key="10">
    <source>
        <dbReference type="RuleBase" id="RU004347"/>
    </source>
</evidence>
<dbReference type="Pfam" id="PF01583">
    <property type="entry name" value="APS_kinase"/>
    <property type="match status" value="1"/>
</dbReference>
<reference evidence="12 13" key="1">
    <citation type="submission" date="2020-08" db="EMBL/GenBank/DDBJ databases">
        <title>Genomic Encyclopedia of Type Strains, Phase III (KMG-III): the genomes of soil and plant-associated and newly described type strains.</title>
        <authorList>
            <person name="Whitman W."/>
        </authorList>
    </citation>
    <scope>NUCLEOTIDE SEQUENCE [LARGE SCALE GENOMIC DNA]</scope>
    <source>
        <strain evidence="12 13">CECT 8234</strain>
    </source>
</reference>
<evidence type="ECO:0000256" key="9">
    <source>
        <dbReference type="HAMAP-Rule" id="MF_00065"/>
    </source>
</evidence>
<organism evidence="12 13">
    <name type="scientific">Paenibacillus endophyticus</name>
    <dbReference type="NCBI Taxonomy" id="1294268"/>
    <lineage>
        <taxon>Bacteria</taxon>
        <taxon>Bacillati</taxon>
        <taxon>Bacillota</taxon>
        <taxon>Bacilli</taxon>
        <taxon>Bacillales</taxon>
        <taxon>Paenibacillaceae</taxon>
        <taxon>Paenibacillus</taxon>
    </lineage>
</organism>